<reference evidence="23 38" key="5">
    <citation type="submission" date="2019-08" db="EMBL/GenBank/DDBJ databases">
        <authorList>
            <person name="Duncan S."/>
            <person name="Walker A."/>
        </authorList>
    </citation>
    <scope>NUCLEOTIDE SEQUENCE [LARGE SCALE GENOMIC DNA]</scope>
    <source>
        <strain evidence="23 38">T3WBe13</strain>
    </source>
</reference>
<dbReference type="EMBL" id="WKQV01000006">
    <property type="protein sequence ID" value="MSD26809.1"/>
    <property type="molecule type" value="Genomic_DNA"/>
</dbReference>
<gene>
    <name evidence="3" type="primary">yajL</name>
    <name evidence="22" type="ORF">DW001_06510</name>
    <name evidence="21" type="ORF">DW038_06580</name>
    <name evidence="20" type="ORF">DW172_13255</name>
    <name evidence="19" type="ORF">DW775_04585</name>
    <name evidence="18" type="ORF">DW848_11825</name>
    <name evidence="17" type="ORF">DW912_10075</name>
    <name evidence="16" type="ORF">DW948_03450</name>
    <name evidence="15" type="ORF">DWV45_03745</name>
    <name evidence="14" type="ORF">DWW89_04790</name>
    <name evidence="13" type="ORF">DWX06_07285</name>
    <name evidence="12" type="ORF">DXB72_08295</name>
    <name evidence="4" type="ORF">ERS852417_02212</name>
    <name evidence="3" type="ORF">ERS852580_01508</name>
    <name evidence="23" type="ORF">FYL31_08655</name>
    <name evidence="11" type="ORF">G4319_07980</name>
    <name evidence="9" type="ORF">GKE07_13120</name>
    <name evidence="10" type="ORF">GKE44_06500</name>
    <name evidence="5" type="ORF">LIZ56_12145</name>
    <name evidence="6" type="ORF">LIZ82_04045</name>
    <name evidence="7" type="ORF">LK487_02525</name>
    <name evidence="8" type="ORF">PNE45_12100</name>
    <name evidence="2" type="ORF">T1815_08001</name>
</gene>
<dbReference type="EMBL" id="VSTF01000008">
    <property type="protein sequence ID" value="TYL59151.1"/>
    <property type="molecule type" value="Genomic_DNA"/>
</dbReference>
<evidence type="ECO:0000313" key="37">
    <source>
        <dbReference type="Proteomes" id="UP000286341"/>
    </source>
</evidence>
<reference evidence="8" key="11">
    <citation type="submission" date="2023-01" db="EMBL/GenBank/DDBJ databases">
        <title>Human gut microbiome strain richness.</title>
        <authorList>
            <person name="Chen-Liaw A."/>
        </authorList>
    </citation>
    <scope>NUCLEOTIDE SEQUENCE</scope>
    <source>
        <strain evidence="8">1001283st1_D2_1001283B150209_150212</strain>
    </source>
</reference>
<dbReference type="OrthoDB" id="9800516at2"/>
<proteinExistence type="predicted"/>
<dbReference type="Proteomes" id="UP000286181">
    <property type="component" value="Unassembled WGS sequence"/>
</dbReference>
<dbReference type="EMBL" id="QRPB01000006">
    <property type="protein sequence ID" value="RHL79992.1"/>
    <property type="molecule type" value="Genomic_DNA"/>
</dbReference>
<dbReference type="Proteomes" id="UP001197847">
    <property type="component" value="Unassembled WGS sequence"/>
</dbReference>
<evidence type="ECO:0000313" key="20">
    <source>
        <dbReference type="EMBL" id="RHI18975.1"/>
    </source>
</evidence>
<evidence type="ECO:0000313" key="22">
    <source>
        <dbReference type="EMBL" id="RHL79992.1"/>
    </source>
</evidence>
<evidence type="ECO:0000313" key="27">
    <source>
        <dbReference type="Proteomes" id="UP000260970"/>
    </source>
</evidence>
<reference evidence="23 38" key="6">
    <citation type="submission" date="2019-09" db="EMBL/GenBank/DDBJ databases">
        <title>Strain-level analysis of Eubacterium rectale using genomes from metagenomes.</title>
        <authorList>
            <person name="Karcher N."/>
            <person name="Segata N."/>
        </authorList>
    </citation>
    <scope>NUCLEOTIDE SEQUENCE [LARGE SCALE GENOMIC DNA]</scope>
    <source>
        <strain evidence="23 38">T3WBe13</strain>
    </source>
</reference>
<dbReference type="PANTHER" id="PTHR48094:SF12">
    <property type="entry name" value="PARKINSON DISEASE PROTEIN 7 HOMOLOG"/>
    <property type="match status" value="1"/>
</dbReference>
<evidence type="ECO:0000313" key="26">
    <source>
        <dbReference type="Proteomes" id="UP000095673"/>
    </source>
</evidence>
<reference evidence="24" key="2">
    <citation type="submission" date="2015-05" db="EMBL/GenBank/DDBJ databases">
        <authorList>
            <consortium name="Pathogen Informatics"/>
        </authorList>
    </citation>
    <scope>NUCLEOTIDE SEQUENCE [LARGE SCALE GENOMIC DNA]</scope>
    <source>
        <strain evidence="4 25">2789STDY5608860</strain>
        <strain evidence="3 26">2789STDY5834968</strain>
        <strain evidence="24">T1-815</strain>
    </source>
</reference>
<keyword evidence="24" id="KW-1185">Reference proteome</keyword>
<dbReference type="EMBL" id="QSFB01000003">
    <property type="protein sequence ID" value="RHA15487.1"/>
    <property type="molecule type" value="Genomic_DNA"/>
</dbReference>
<dbReference type="Proteomes" id="UP000095673">
    <property type="component" value="Unassembled WGS sequence"/>
</dbReference>
<evidence type="ECO:0000313" key="32">
    <source>
        <dbReference type="Proteomes" id="UP000284835"/>
    </source>
</evidence>
<accession>A0A0M6WDS7</accession>
<dbReference type="EMBL" id="QRXR01000006">
    <property type="protein sequence ID" value="RGU26599.1"/>
    <property type="molecule type" value="Genomic_DNA"/>
</dbReference>
<evidence type="ECO:0000313" key="33">
    <source>
        <dbReference type="Proteomes" id="UP000285865"/>
    </source>
</evidence>
<dbReference type="Proteomes" id="UP000283683">
    <property type="component" value="Unassembled WGS sequence"/>
</dbReference>
<evidence type="ECO:0000313" key="38">
    <source>
        <dbReference type="Proteomes" id="UP000324327"/>
    </source>
</evidence>
<dbReference type="Proteomes" id="UP000465607">
    <property type="component" value="Unassembled WGS sequence"/>
</dbReference>
<evidence type="ECO:0000313" key="24">
    <source>
        <dbReference type="Proteomes" id="UP000049472"/>
    </source>
</evidence>
<dbReference type="NCBIfam" id="TIGR01383">
    <property type="entry name" value="not_thiJ"/>
    <property type="match status" value="1"/>
</dbReference>
<dbReference type="Proteomes" id="UP000285865">
    <property type="component" value="Unassembled WGS sequence"/>
</dbReference>
<dbReference type="InterPro" id="IPR029062">
    <property type="entry name" value="Class_I_gatase-like"/>
</dbReference>
<evidence type="ECO:0000313" key="36">
    <source>
        <dbReference type="Proteomes" id="UP000286220"/>
    </source>
</evidence>
<dbReference type="Proteomes" id="UP000479563">
    <property type="component" value="Unassembled WGS sequence"/>
</dbReference>
<dbReference type="EMBL" id="QSJS01000004">
    <property type="protein sequence ID" value="RHD96621.1"/>
    <property type="molecule type" value="Genomic_DNA"/>
</dbReference>
<evidence type="ECO:0000313" key="12">
    <source>
        <dbReference type="EMBL" id="RGN23014.1"/>
    </source>
</evidence>
<evidence type="ECO:0000313" key="2">
    <source>
        <dbReference type="EMBL" id="CRL34280.1"/>
    </source>
</evidence>
<evidence type="ECO:0000313" key="10">
    <source>
        <dbReference type="EMBL" id="MSD26809.1"/>
    </source>
</evidence>
<dbReference type="Proteomes" id="UP000266698">
    <property type="component" value="Unassembled WGS sequence"/>
</dbReference>
<dbReference type="RefSeq" id="WP_012741849.1">
    <property type="nucleotide sequence ID" value="NZ_AP031452.1"/>
</dbReference>
<protein>
    <submittedName>
        <fullName evidence="2">4-methyl-5(Beta-hydroxyethyl)-thiazole monophosphate synthesis protein</fullName>
    </submittedName>
    <submittedName>
        <fullName evidence="3">Chaperone protein YajL</fullName>
    </submittedName>
    <submittedName>
        <fullName evidence="9">DJ-1 family protein</fullName>
    </submittedName>
    <submittedName>
        <fullName evidence="5">DJ-1/PfpI family protein</fullName>
    </submittedName>
</protein>
<organism evidence="2 24">
    <name type="scientific">Agathobacter rectalis</name>
    <dbReference type="NCBI Taxonomy" id="39491"/>
    <lineage>
        <taxon>Bacteria</taxon>
        <taxon>Bacillati</taxon>
        <taxon>Bacillota</taxon>
        <taxon>Clostridia</taxon>
        <taxon>Lachnospirales</taxon>
        <taxon>Lachnospiraceae</taxon>
        <taxon>Agathobacter</taxon>
    </lineage>
</organism>
<dbReference type="Proteomes" id="UP000049472">
    <property type="component" value="Unassembled WGS sequence"/>
</dbReference>
<dbReference type="EMBL" id="QSUG01000007">
    <property type="protein sequence ID" value="RGN23014.1"/>
    <property type="molecule type" value="Genomic_DNA"/>
</dbReference>
<dbReference type="Proteomes" id="UP001212823">
    <property type="component" value="Unassembled WGS sequence"/>
</dbReference>
<dbReference type="PANTHER" id="PTHR48094">
    <property type="entry name" value="PROTEIN/NUCLEIC ACID DEGLYCASE DJ-1-RELATED"/>
    <property type="match status" value="1"/>
</dbReference>
<reference evidence="11" key="8">
    <citation type="submission" date="2020-02" db="EMBL/GenBank/DDBJ databases">
        <authorList>
            <person name="Littmann E."/>
            <person name="Sorbara M."/>
        </authorList>
    </citation>
    <scope>NUCLEOTIDE SEQUENCE</scope>
    <source>
        <strain evidence="11">MSK.17.79</strain>
    </source>
</reference>
<dbReference type="Proteomes" id="UP000286220">
    <property type="component" value="Unassembled WGS sequence"/>
</dbReference>
<dbReference type="EMBL" id="QSHU01000017">
    <property type="protein sequence ID" value="RHC38306.1"/>
    <property type="molecule type" value="Genomic_DNA"/>
</dbReference>
<evidence type="ECO:0000313" key="7">
    <source>
        <dbReference type="EMBL" id="MCC2745925.1"/>
    </source>
</evidence>
<dbReference type="GO" id="GO:0005737">
    <property type="term" value="C:cytoplasm"/>
    <property type="evidence" value="ECO:0007669"/>
    <property type="project" value="TreeGrafter"/>
</dbReference>
<evidence type="ECO:0000313" key="18">
    <source>
        <dbReference type="EMBL" id="RHC38306.1"/>
    </source>
</evidence>
<sequence>MIKVGIFMADGCEEIEGLTVVDIVRRAKLEIETISITEKAEVTSSHQVTFKTDTTKAQADFDSYDAIVLPGGMPGTLNLGADETVVKTIKRFAAEGKLVAAICAAPSVLGENHILEGKKATCHPGFEEKLLGAQWLEQPVVVDGNVITSRGMGTAIAFALELVRYFTDDATVEHIRQGLVY</sequence>
<dbReference type="EMBL" id="JAQLYE010000023">
    <property type="protein sequence ID" value="MDB8018767.1"/>
    <property type="molecule type" value="Genomic_DNA"/>
</dbReference>
<dbReference type="Proteomes" id="UP000286341">
    <property type="component" value="Unassembled WGS sequence"/>
</dbReference>
<dbReference type="EMBL" id="CYXM01000006">
    <property type="protein sequence ID" value="CUM99920.1"/>
    <property type="molecule type" value="Genomic_DNA"/>
</dbReference>
<evidence type="ECO:0000313" key="14">
    <source>
        <dbReference type="EMBL" id="RGU26599.1"/>
    </source>
</evidence>
<dbReference type="InterPro" id="IPR050325">
    <property type="entry name" value="Prot/Nucl_acid_deglycase"/>
</dbReference>
<evidence type="ECO:0000313" key="8">
    <source>
        <dbReference type="EMBL" id="MDB8018767.1"/>
    </source>
</evidence>
<dbReference type="EMBL" id="WKQP01000025">
    <property type="protein sequence ID" value="MSC61112.1"/>
    <property type="molecule type" value="Genomic_DNA"/>
</dbReference>
<evidence type="ECO:0000313" key="6">
    <source>
        <dbReference type="EMBL" id="MCB6960068.1"/>
    </source>
</evidence>
<dbReference type="EMBL" id="JAAILW010000012">
    <property type="protein sequence ID" value="NSC27287.1"/>
    <property type="molecule type" value="Genomic_DNA"/>
</dbReference>
<dbReference type="InterPro" id="IPR002818">
    <property type="entry name" value="DJ-1/PfpI"/>
</dbReference>
<dbReference type="Proteomes" id="UP000260970">
    <property type="component" value="Unassembled WGS sequence"/>
</dbReference>
<evidence type="ECO:0000313" key="13">
    <source>
        <dbReference type="EMBL" id="RGT81715.1"/>
    </source>
</evidence>
<evidence type="ECO:0000313" key="11">
    <source>
        <dbReference type="EMBL" id="NSC27287.1"/>
    </source>
</evidence>
<dbReference type="Proteomes" id="UP001193670">
    <property type="component" value="Unassembled WGS sequence"/>
</dbReference>
<dbReference type="SUPFAM" id="SSF52317">
    <property type="entry name" value="Class I glutamine amidotransferase-like"/>
    <property type="match status" value="1"/>
</dbReference>
<evidence type="ECO:0000313" key="4">
    <source>
        <dbReference type="EMBL" id="CUO39867.1"/>
    </source>
</evidence>
<reference evidence="27 28" key="3">
    <citation type="submission" date="2018-08" db="EMBL/GenBank/DDBJ databases">
        <title>A genome reference for cultivated species of the human gut microbiota.</title>
        <authorList>
            <person name="Zou Y."/>
            <person name="Xue W."/>
            <person name="Luo G."/>
        </authorList>
    </citation>
    <scope>NUCLEOTIDE SEQUENCE [LARGE SCALE GENOMIC DNA]</scope>
    <source>
        <strain evidence="15 29">AF06-19</strain>
        <strain evidence="14 30">AF17-27</strain>
        <strain evidence="13 31">AF18-16LB</strain>
        <strain evidence="22 28">AF36-2BH</strain>
        <strain evidence="21 35">AF39-14AC</strain>
        <strain evidence="20 33">AM16-11</strain>
        <strain evidence="19 32">AM30-13AC</strain>
        <strain evidence="18 34">AM36-3AA</strain>
        <strain evidence="17 36">AM42-17AT</strain>
        <strain evidence="16 37">AM44-1AT</strain>
        <strain evidence="12 27">OM05-6AA</strain>
    </source>
</reference>
<reference evidence="11" key="7">
    <citation type="journal article" date="2020" name="Cell Host Microbe">
        <title>Functional and Genomic Variation between Human-Derived Isolates of Lachnospiraceae Reveals Inter- and Intra-Species Diversity.</title>
        <authorList>
            <person name="Sorbara M.T."/>
            <person name="Littmann E.R."/>
            <person name="Fontana E."/>
            <person name="Moody T.U."/>
            <person name="Kohout C.E."/>
            <person name="Gjonbalaj M."/>
            <person name="Eaton V."/>
            <person name="Seok R."/>
            <person name="Leiner I.M."/>
            <person name="Pamer E.G."/>
        </authorList>
    </citation>
    <scope>NUCLEOTIDE SEQUENCE</scope>
    <source>
        <strain evidence="11">MSK.17.79</strain>
    </source>
</reference>
<evidence type="ECO:0000313" key="3">
    <source>
        <dbReference type="EMBL" id="CUM99920.1"/>
    </source>
</evidence>
<dbReference type="Proteomes" id="UP000283765">
    <property type="component" value="Unassembled WGS sequence"/>
</dbReference>
<evidence type="ECO:0000313" key="5">
    <source>
        <dbReference type="EMBL" id="MCB6939151.1"/>
    </source>
</evidence>
<evidence type="ECO:0000313" key="19">
    <source>
        <dbReference type="EMBL" id="RHD96621.1"/>
    </source>
</evidence>
<dbReference type="EMBL" id="QSFZ01000010">
    <property type="protein sequence ID" value="RHA91354.1"/>
    <property type="molecule type" value="Genomic_DNA"/>
</dbReference>
<evidence type="ECO:0000313" key="21">
    <source>
        <dbReference type="EMBL" id="RHL05564.1"/>
    </source>
</evidence>
<reference evidence="5" key="9">
    <citation type="submission" date="2021-10" db="EMBL/GenBank/DDBJ databases">
        <title>Collection of gut derived symbiotic bacterial strains cultured from healthy donors.</title>
        <authorList>
            <person name="Lin H."/>
            <person name="Littmann E."/>
            <person name="Kohout C."/>
            <person name="Pamer E.G."/>
        </authorList>
    </citation>
    <scope>NUCLEOTIDE SEQUENCE</scope>
    <source>
        <strain evidence="6">DFI.7.28A</strain>
        <strain evidence="5">DFI.9.42</strain>
    </source>
</reference>
<evidence type="ECO:0000313" key="16">
    <source>
        <dbReference type="EMBL" id="RHA15487.1"/>
    </source>
</evidence>
<evidence type="ECO:0000313" key="25">
    <source>
        <dbReference type="Proteomes" id="UP000095384"/>
    </source>
</evidence>
<evidence type="ECO:0000313" key="9">
    <source>
        <dbReference type="EMBL" id="MSC61112.1"/>
    </source>
</evidence>
<dbReference type="EMBL" id="QROF01000004">
    <property type="protein sequence ID" value="RHL05564.1"/>
    <property type="molecule type" value="Genomic_DNA"/>
</dbReference>
<dbReference type="Pfam" id="PF01965">
    <property type="entry name" value="DJ-1_PfpI"/>
    <property type="match status" value="1"/>
</dbReference>
<evidence type="ECO:0000313" key="28">
    <source>
        <dbReference type="Proteomes" id="UP000266698"/>
    </source>
</evidence>
<name>A0A0M6WDS7_9FIRM</name>
<dbReference type="EMBL" id="CYYW01000016">
    <property type="protein sequence ID" value="CUO39867.1"/>
    <property type="molecule type" value="Genomic_DNA"/>
</dbReference>
<dbReference type="Proteomes" id="UP001197684">
    <property type="component" value="Unassembled WGS sequence"/>
</dbReference>
<reference evidence="39 40" key="4">
    <citation type="journal article" date="2019" name="Nat. Med.">
        <title>A library of human gut bacterial isolates paired with longitudinal multiomics data enables mechanistic microbiome research.</title>
        <authorList>
            <person name="Poyet M."/>
            <person name="Groussin M."/>
            <person name="Gibbons S.M."/>
            <person name="Avila-Pacheco J."/>
            <person name="Jiang X."/>
            <person name="Kearney S.M."/>
            <person name="Perrotta A.R."/>
            <person name="Berdy B."/>
            <person name="Zhao S."/>
            <person name="Lieberman T.D."/>
            <person name="Swanson P.K."/>
            <person name="Smith M."/>
            <person name="Roesemann S."/>
            <person name="Alexander J.E."/>
            <person name="Rich S.A."/>
            <person name="Livny J."/>
            <person name="Vlamakis H."/>
            <person name="Clish C."/>
            <person name="Bullock K."/>
            <person name="Deik A."/>
            <person name="Scott J."/>
            <person name="Pierce K.A."/>
            <person name="Xavier R.J."/>
            <person name="Alm E.J."/>
        </authorList>
    </citation>
    <scope>NUCLEOTIDE SEQUENCE [LARGE SCALE GENOMIC DNA]</scope>
    <source>
        <strain evidence="9 40">BIOML-A11</strain>
        <strain evidence="10 39">BIOML-A5</strain>
    </source>
</reference>
<dbReference type="Gene3D" id="3.40.50.880">
    <property type="match status" value="1"/>
</dbReference>
<evidence type="ECO:0000313" key="23">
    <source>
        <dbReference type="EMBL" id="TYL59151.1"/>
    </source>
</evidence>
<evidence type="ECO:0000313" key="30">
    <source>
        <dbReference type="Proteomes" id="UP000283765"/>
    </source>
</evidence>
<evidence type="ECO:0000313" key="29">
    <source>
        <dbReference type="Proteomes" id="UP000283683"/>
    </source>
</evidence>
<evidence type="ECO:0000313" key="17">
    <source>
        <dbReference type="EMBL" id="RHA91354.1"/>
    </source>
</evidence>
<feature type="domain" description="DJ-1/PfpI" evidence="1">
    <location>
        <begin position="3"/>
        <end position="164"/>
    </location>
</feature>
<dbReference type="EMBL" id="CVRQ01000010">
    <property type="protein sequence ID" value="CRL34280.1"/>
    <property type="molecule type" value="Genomic_DNA"/>
</dbReference>
<dbReference type="Proteomes" id="UP000284296">
    <property type="component" value="Unassembled WGS sequence"/>
</dbReference>
<dbReference type="EMBL" id="JAJCJQ010000003">
    <property type="protein sequence ID" value="MCB6960068.1"/>
    <property type="molecule type" value="Genomic_DNA"/>
</dbReference>
<dbReference type="EMBL" id="QRKN01000014">
    <property type="protein sequence ID" value="RHI18975.1"/>
    <property type="molecule type" value="Genomic_DNA"/>
</dbReference>
<dbReference type="Proteomes" id="UP001197741">
    <property type="component" value="Unassembled WGS sequence"/>
</dbReference>
<evidence type="ECO:0000259" key="1">
    <source>
        <dbReference type="Pfam" id="PF01965"/>
    </source>
</evidence>
<dbReference type="AlphaFoldDB" id="A0A0M6WDS7"/>
<dbReference type="CDD" id="cd03135">
    <property type="entry name" value="GATase1_DJ-1"/>
    <property type="match status" value="1"/>
</dbReference>
<dbReference type="EMBL" id="QSAZ01000003">
    <property type="protein sequence ID" value="RGW88496.1"/>
    <property type="molecule type" value="Genomic_DNA"/>
</dbReference>
<dbReference type="InterPro" id="IPR006287">
    <property type="entry name" value="DJ-1"/>
</dbReference>
<evidence type="ECO:0000313" key="34">
    <source>
        <dbReference type="Proteomes" id="UP000286104"/>
    </source>
</evidence>
<dbReference type="Proteomes" id="UP000284835">
    <property type="component" value="Unassembled WGS sequence"/>
</dbReference>
<reference evidence="7" key="10">
    <citation type="submission" date="2021-10" db="EMBL/GenBank/DDBJ databases">
        <title>Collection of gut derived symbiotic bacterial strains cultured from healthy donors.</title>
        <authorList>
            <person name="Lin H."/>
            <person name="Littmann E."/>
            <person name="Claire K."/>
            <person name="Pamer E."/>
        </authorList>
    </citation>
    <scope>NUCLEOTIDE SEQUENCE</scope>
    <source>
        <strain evidence="7">MSK.22.92</strain>
    </source>
</reference>
<reference evidence="2" key="1">
    <citation type="submission" date="2015-05" db="EMBL/GenBank/DDBJ databases">
        <authorList>
            <person name="Wang D.B."/>
            <person name="Wang M."/>
        </authorList>
    </citation>
    <scope>NUCLEOTIDE SEQUENCE [LARGE SCALE GENOMIC DNA]</scope>
    <source>
        <strain evidence="2">T1-815</strain>
    </source>
</reference>
<dbReference type="OMA" id="KATCYPG"/>
<dbReference type="GeneID" id="86987845"/>
<evidence type="ECO:0000313" key="31">
    <source>
        <dbReference type="Proteomes" id="UP000284296"/>
    </source>
</evidence>
<dbReference type="Proteomes" id="UP000324327">
    <property type="component" value="Unassembled WGS sequence"/>
</dbReference>
<evidence type="ECO:0000313" key="15">
    <source>
        <dbReference type="EMBL" id="RGW88496.1"/>
    </source>
</evidence>
<evidence type="ECO:0000313" key="39">
    <source>
        <dbReference type="Proteomes" id="UP000465607"/>
    </source>
</evidence>
<evidence type="ECO:0000313" key="35">
    <source>
        <dbReference type="Proteomes" id="UP000286181"/>
    </source>
</evidence>
<dbReference type="Proteomes" id="UP000095384">
    <property type="component" value="Unassembled WGS sequence"/>
</dbReference>
<dbReference type="EMBL" id="JAJFBX010000002">
    <property type="protein sequence ID" value="MCC2745925.1"/>
    <property type="molecule type" value="Genomic_DNA"/>
</dbReference>
<evidence type="ECO:0000313" key="40">
    <source>
        <dbReference type="Proteomes" id="UP000479563"/>
    </source>
</evidence>
<dbReference type="EMBL" id="JAJCJK010000020">
    <property type="protein sequence ID" value="MCB6939151.1"/>
    <property type="molecule type" value="Genomic_DNA"/>
</dbReference>
<dbReference type="Proteomes" id="UP000286104">
    <property type="component" value="Unassembled WGS sequence"/>
</dbReference>
<dbReference type="EMBL" id="QRXG01000009">
    <property type="protein sequence ID" value="RGT81715.1"/>
    <property type="molecule type" value="Genomic_DNA"/>
</dbReference>